<reference evidence="9 10" key="1">
    <citation type="submission" date="2023-01" db="EMBL/GenBank/DDBJ databases">
        <title>Analysis of 21 Apiospora genomes using comparative genomics revels a genus with tremendous synthesis potential of carbohydrate active enzymes and secondary metabolites.</title>
        <authorList>
            <person name="Sorensen T."/>
        </authorList>
    </citation>
    <scope>NUCLEOTIDE SEQUENCE [LARGE SCALE GENOMIC DNA]</scope>
    <source>
        <strain evidence="9 10">CBS 114990</strain>
    </source>
</reference>
<dbReference type="RefSeq" id="XP_066674931.1">
    <property type="nucleotide sequence ID" value="XM_066805158.1"/>
</dbReference>
<dbReference type="EMBL" id="JAQQWN010000002">
    <property type="protein sequence ID" value="KAK8094158.1"/>
    <property type="molecule type" value="Genomic_DNA"/>
</dbReference>
<name>A0ABR1XC36_9PEZI</name>
<evidence type="ECO:0000313" key="9">
    <source>
        <dbReference type="EMBL" id="KAK8094158.1"/>
    </source>
</evidence>
<dbReference type="InterPro" id="IPR029058">
    <property type="entry name" value="AB_hydrolase_fold"/>
</dbReference>
<comment type="caution">
    <text evidence="9">The sequence shown here is derived from an EMBL/GenBank/DDBJ whole genome shotgun (WGS) entry which is preliminary data.</text>
</comment>
<keyword evidence="2" id="KW-0719">Serine esterase</keyword>
<dbReference type="Gene3D" id="3.40.50.1820">
    <property type="entry name" value="alpha/beta hydrolase"/>
    <property type="match status" value="1"/>
</dbReference>
<evidence type="ECO:0000256" key="7">
    <source>
        <dbReference type="ARBA" id="ARBA00023157"/>
    </source>
</evidence>
<evidence type="ECO:0000313" key="10">
    <source>
        <dbReference type="Proteomes" id="UP001433268"/>
    </source>
</evidence>
<sequence length="592" mass="63738">MQLQNGLAFHRQVNTYLLKTGMQSGLRVWRRRPPRLATCEPASFTFPTLTGAELLAVEAHVVANYSIPTPPGFDTASNKDHTAGTPPQAFCNVTVAHTHPGQHDRIHTYVWLPLPPPNKDDGGGGLPWNNVLLSVGGGGFQTGHWIWSHAAAVSEGYAVVSTDGGHTTQNFGDPATWALAGEGNVDLYALQNFASVALRDAAVVGKHVAATFYGKRPDKAYYAGCSTGGRQAAMLAQRWPQLYDGYLAGAPAIYWDSFTVAALYPHAVMAEVGYVPPACELHEFSRRALLHCDGLDGVEDGVISETGLCAASFDPRKLAGEEFVCEDEGAGGKKLKLTEKGAQVAQAVWEGWYETDGKGGERTLIWPGLGHQAAMEGSFNYLRTTCDFKSNTPKCKSAALGPSMQWLQYFVHRTHQPVDETTLTVASLKRALRTSRQWYGSAIGTGDADLSELRASGAKMLLWHGLADEAIPYAQTRTYYESVVARDPANNVDDYLRFFEAPGVGHCGAGGVGFRPEGLVGALRAWVEEGKAPEVLPATAAARTMVANSPPLGDDDGAGSARSMQRVLCKYPKRARYDGKGDVTKAESFRCA</sequence>
<keyword evidence="10" id="KW-1185">Reference proteome</keyword>
<keyword evidence="4" id="KW-0732">Signal</keyword>
<accession>A0ABR1XC36</accession>
<evidence type="ECO:0000256" key="6">
    <source>
        <dbReference type="ARBA" id="ARBA00022837"/>
    </source>
</evidence>
<evidence type="ECO:0000256" key="3">
    <source>
        <dbReference type="ARBA" id="ARBA00022723"/>
    </source>
</evidence>
<dbReference type="PANTHER" id="PTHR33938:SF8">
    <property type="entry name" value="CARBOXYLIC ESTER HYDROLASE"/>
    <property type="match status" value="1"/>
</dbReference>
<protein>
    <recommendedName>
        <fullName evidence="8">Carboxylic ester hydrolase</fullName>
        <ecNumber evidence="8">3.1.1.-</ecNumber>
    </recommendedName>
</protein>
<proteinExistence type="inferred from homology"/>
<keyword evidence="6" id="KW-0106">Calcium</keyword>
<evidence type="ECO:0000256" key="1">
    <source>
        <dbReference type="ARBA" id="ARBA00006249"/>
    </source>
</evidence>
<dbReference type="PANTHER" id="PTHR33938">
    <property type="entry name" value="FERULOYL ESTERASE B-RELATED"/>
    <property type="match status" value="1"/>
</dbReference>
<dbReference type="InterPro" id="IPR011118">
    <property type="entry name" value="Tannase/feruloyl_esterase"/>
</dbReference>
<evidence type="ECO:0000256" key="4">
    <source>
        <dbReference type="ARBA" id="ARBA00022729"/>
    </source>
</evidence>
<comment type="similarity">
    <text evidence="1 8">Belongs to the tannase family.</text>
</comment>
<keyword evidence="5 8" id="KW-0378">Hydrolase</keyword>
<evidence type="ECO:0000256" key="8">
    <source>
        <dbReference type="RuleBase" id="RU361238"/>
    </source>
</evidence>
<evidence type="ECO:0000256" key="2">
    <source>
        <dbReference type="ARBA" id="ARBA00022487"/>
    </source>
</evidence>
<keyword evidence="3" id="KW-0479">Metal-binding</keyword>
<dbReference type="SUPFAM" id="SSF53474">
    <property type="entry name" value="alpha/beta-Hydrolases"/>
    <property type="match status" value="1"/>
</dbReference>
<gene>
    <name evidence="9" type="ORF">PG997_000843</name>
</gene>
<dbReference type="EC" id="3.1.1.-" evidence="8"/>
<dbReference type="Pfam" id="PF07519">
    <property type="entry name" value="Tannase"/>
    <property type="match status" value="1"/>
</dbReference>
<keyword evidence="7" id="KW-1015">Disulfide bond</keyword>
<organism evidence="9 10">
    <name type="scientific">Apiospora hydei</name>
    <dbReference type="NCBI Taxonomy" id="1337664"/>
    <lineage>
        <taxon>Eukaryota</taxon>
        <taxon>Fungi</taxon>
        <taxon>Dikarya</taxon>
        <taxon>Ascomycota</taxon>
        <taxon>Pezizomycotina</taxon>
        <taxon>Sordariomycetes</taxon>
        <taxon>Xylariomycetidae</taxon>
        <taxon>Amphisphaeriales</taxon>
        <taxon>Apiosporaceae</taxon>
        <taxon>Apiospora</taxon>
    </lineage>
</organism>
<dbReference type="GeneID" id="92038218"/>
<dbReference type="Proteomes" id="UP001433268">
    <property type="component" value="Unassembled WGS sequence"/>
</dbReference>
<evidence type="ECO:0000256" key="5">
    <source>
        <dbReference type="ARBA" id="ARBA00022801"/>
    </source>
</evidence>